<dbReference type="InterPro" id="IPR003890">
    <property type="entry name" value="MIF4G-like_typ-3"/>
</dbReference>
<proteinExistence type="inferred from homology"/>
<dbReference type="Gene3D" id="1.25.40.180">
    <property type="match status" value="4"/>
</dbReference>
<dbReference type="Pfam" id="PF02854">
    <property type="entry name" value="MIF4G"/>
    <property type="match status" value="1"/>
</dbReference>
<evidence type="ECO:0000313" key="14">
    <source>
        <dbReference type="Proteomes" id="UP000095283"/>
    </source>
</evidence>
<accession>A0A1I7XEC4</accession>
<dbReference type="SUPFAM" id="SSF48371">
    <property type="entry name" value="ARM repeat"/>
    <property type="match status" value="3"/>
</dbReference>
<dbReference type="GO" id="GO:0003729">
    <property type="term" value="F:mRNA binding"/>
    <property type="evidence" value="ECO:0007669"/>
    <property type="project" value="TreeGrafter"/>
</dbReference>
<evidence type="ECO:0000256" key="6">
    <source>
        <dbReference type="ARBA" id="ARBA00023158"/>
    </source>
</evidence>
<protein>
    <recommendedName>
        <fullName evidence="3">Nuclear cap-binding protein subunit 1</fullName>
    </recommendedName>
    <alternativeName>
        <fullName evidence="9">80 kDa nuclear cap-binding protein</fullName>
    </alternativeName>
</protein>
<keyword evidence="12" id="KW-0812">Transmembrane</keyword>
<dbReference type="GO" id="GO:0005634">
    <property type="term" value="C:nucleus"/>
    <property type="evidence" value="ECO:0007669"/>
    <property type="project" value="UniProtKB-SubCell"/>
</dbReference>
<sequence>MSTYNCRRRCMEDDDDEVGAKRRRGPPEYSEVEKKLQDIIARVGERSGNASLESNLESLCSVLEADLDKYRTKIIDVISFCVTSMPDKLTIYSTLVGLLNAKNFNFGGEIVEKLISDLQEKLETENYQQAMFIVIFLCDLGNCRVLTLSSIAEFLEGFIQAAYEDNVPQVRTDWFVYTVLHALPWIGTELNDKRKEELDNILEGSERYIEGRRKLYVKLLQVWSSSSPHEQEEYLDSLWAQIKTLRDASWHEKHIARHYVAFDAALQDALQHNLPSFCAPVHKDDSTYPYPTVVFRLFDYADCPEDGPVLPGAHSIERFLVEEELCWIIEYNCLDRKACAEELVNYAKGANVPISYMILEVIFSQLFRLPLPPQPPLFYGCLLIELCKLQPNAMPQVLAQAAELLYQRASTMQPICLDRYIDWFSYHLSNFQYRWSWSDWRDCLESDSWNPKLIFAREVLEKCMRFSYYERVTEFLPEEFSRLLPAKPEIRYTLDDETEEGHNRARTLMALFQERVSDETMLAELKGEDGNFDPKSFAIFFAVGLQVYSLFLIFKFYFLYFLQVLLKLACKSFSHNFAALTRYHRTLKLIADSSEEMQAVVLRTLYDCWKCNHQVCHKNGQIFFILFYFVTYCNFCFFVIKMEDPENLSREEEDAAQQQEKLDSLRDFQKNLFLDVLHKFTILLTEFIVNCETDGTDFRTSWFAWISGRFKQVFLLHCEELHQFTEALRKELFTNTDIDPNVLETFEQFAALRAQNKDGRRKVFAITKIVLV</sequence>
<dbReference type="GO" id="GO:0006406">
    <property type="term" value="P:mRNA export from nucleus"/>
    <property type="evidence" value="ECO:0007669"/>
    <property type="project" value="InterPro"/>
</dbReference>
<dbReference type="InterPro" id="IPR027159">
    <property type="entry name" value="CBP80"/>
</dbReference>
<evidence type="ECO:0000259" key="13">
    <source>
        <dbReference type="SMART" id="SM00543"/>
    </source>
</evidence>
<reference evidence="15" key="1">
    <citation type="submission" date="2016-11" db="UniProtKB">
        <authorList>
            <consortium name="WormBaseParasite"/>
        </authorList>
    </citation>
    <scope>IDENTIFICATION</scope>
</reference>
<keyword evidence="12" id="KW-1133">Transmembrane helix</keyword>
<keyword evidence="4" id="KW-0507">mRNA processing</keyword>
<dbReference type="FunFam" id="1.25.40.180:FF:000041">
    <property type="entry name" value="Nuclear cap-binding protein subunit 1"/>
    <property type="match status" value="1"/>
</dbReference>
<evidence type="ECO:0000256" key="7">
    <source>
        <dbReference type="ARBA" id="ARBA00023187"/>
    </source>
</evidence>
<dbReference type="GO" id="GO:0000339">
    <property type="term" value="F:RNA cap binding"/>
    <property type="evidence" value="ECO:0007669"/>
    <property type="project" value="InterPro"/>
</dbReference>
<dbReference type="FunFam" id="1.25.40.180:FF:000010">
    <property type="entry name" value="Nuclear cap-binding protein subunit 1"/>
    <property type="match status" value="1"/>
</dbReference>
<feature type="transmembrane region" description="Helical" evidence="12">
    <location>
        <begin position="622"/>
        <end position="640"/>
    </location>
</feature>
<evidence type="ECO:0000256" key="2">
    <source>
        <dbReference type="ARBA" id="ARBA00007413"/>
    </source>
</evidence>
<evidence type="ECO:0000313" key="15">
    <source>
        <dbReference type="WBParaSite" id="Hba_16063"/>
    </source>
</evidence>
<evidence type="ECO:0000256" key="1">
    <source>
        <dbReference type="ARBA" id="ARBA00004123"/>
    </source>
</evidence>
<evidence type="ECO:0000256" key="3">
    <source>
        <dbReference type="ARBA" id="ARBA00019879"/>
    </source>
</evidence>
<dbReference type="PANTHER" id="PTHR12412">
    <property type="entry name" value="CAP BINDING PROTEIN"/>
    <property type="match status" value="1"/>
</dbReference>
<keyword evidence="8" id="KW-0539">Nucleus</keyword>
<name>A0A1I7XEC4_HETBA</name>
<feature type="transmembrane region" description="Helical" evidence="12">
    <location>
        <begin position="537"/>
        <end position="562"/>
    </location>
</feature>
<keyword evidence="6" id="KW-0943">RNA-mediated gene silencing</keyword>
<feature type="domain" description="MIF4G" evidence="13">
    <location>
        <begin position="33"/>
        <end position="246"/>
    </location>
</feature>
<dbReference type="GO" id="GO:0000184">
    <property type="term" value="P:nuclear-transcribed mRNA catabolic process, nonsense-mediated decay"/>
    <property type="evidence" value="ECO:0007669"/>
    <property type="project" value="TreeGrafter"/>
</dbReference>
<dbReference type="GO" id="GO:0008380">
    <property type="term" value="P:RNA splicing"/>
    <property type="evidence" value="ECO:0007669"/>
    <property type="project" value="UniProtKB-KW"/>
</dbReference>
<evidence type="ECO:0000256" key="11">
    <source>
        <dbReference type="ARBA" id="ARBA00062747"/>
    </source>
</evidence>
<evidence type="ECO:0000256" key="5">
    <source>
        <dbReference type="ARBA" id="ARBA00023042"/>
    </source>
</evidence>
<dbReference type="Proteomes" id="UP000095283">
    <property type="component" value="Unplaced"/>
</dbReference>
<comment type="subcellular location">
    <subcellularLocation>
        <location evidence="1">Nucleus</location>
    </subcellularLocation>
</comment>
<keyword evidence="14" id="KW-1185">Reference proteome</keyword>
<dbReference type="InterPro" id="IPR015174">
    <property type="entry name" value="MIF4G-like_typ-2"/>
</dbReference>
<organism evidence="14 15">
    <name type="scientific">Heterorhabditis bacteriophora</name>
    <name type="common">Entomopathogenic nematode worm</name>
    <dbReference type="NCBI Taxonomy" id="37862"/>
    <lineage>
        <taxon>Eukaryota</taxon>
        <taxon>Metazoa</taxon>
        <taxon>Ecdysozoa</taxon>
        <taxon>Nematoda</taxon>
        <taxon>Chromadorea</taxon>
        <taxon>Rhabditida</taxon>
        <taxon>Rhabditina</taxon>
        <taxon>Rhabditomorpha</taxon>
        <taxon>Strongyloidea</taxon>
        <taxon>Heterorhabditidae</taxon>
        <taxon>Heterorhabditis</taxon>
    </lineage>
</organism>
<keyword evidence="5" id="KW-0506">mRNA capping</keyword>
<comment type="subunit">
    <text evidence="11">Component of the nuclear cap-binding complex (CBC), a heterodimer composed of ncbp-1 and ncbp-1 that interacts with m7GpppG-capped RNA.</text>
</comment>
<dbReference type="InterPro" id="IPR016024">
    <property type="entry name" value="ARM-type_fold"/>
</dbReference>
<evidence type="ECO:0000256" key="10">
    <source>
        <dbReference type="ARBA" id="ARBA00056386"/>
    </source>
</evidence>
<comment type="similarity">
    <text evidence="2">Belongs to the NCBP1 family.</text>
</comment>
<dbReference type="Pfam" id="PF09090">
    <property type="entry name" value="MIF4G_like_2"/>
    <property type="match status" value="2"/>
</dbReference>
<evidence type="ECO:0000256" key="4">
    <source>
        <dbReference type="ARBA" id="ARBA00022664"/>
    </source>
</evidence>
<keyword evidence="7" id="KW-0508">mRNA splicing</keyword>
<dbReference type="WBParaSite" id="Hba_16063">
    <property type="protein sequence ID" value="Hba_16063"/>
    <property type="gene ID" value="Hba_16063"/>
</dbReference>
<dbReference type="SMART" id="SM00543">
    <property type="entry name" value="MIF4G"/>
    <property type="match status" value="1"/>
</dbReference>
<keyword evidence="12" id="KW-0472">Membrane</keyword>
<dbReference type="AlphaFoldDB" id="A0A1I7XEC4"/>
<dbReference type="GO" id="GO:0005846">
    <property type="term" value="C:nuclear cap binding complex"/>
    <property type="evidence" value="ECO:0007669"/>
    <property type="project" value="InterPro"/>
</dbReference>
<evidence type="ECO:0000256" key="8">
    <source>
        <dbReference type="ARBA" id="ARBA00023242"/>
    </source>
</evidence>
<dbReference type="GO" id="GO:0006370">
    <property type="term" value="P:7-methylguanosine mRNA capping"/>
    <property type="evidence" value="ECO:0007669"/>
    <property type="project" value="UniProtKB-KW"/>
</dbReference>
<dbReference type="Pfam" id="PF09088">
    <property type="entry name" value="MIF4G_like"/>
    <property type="match status" value="1"/>
</dbReference>
<dbReference type="InterPro" id="IPR015172">
    <property type="entry name" value="MIF4G-like_typ-1"/>
</dbReference>
<dbReference type="GO" id="GO:0031053">
    <property type="term" value="P:primary miRNA processing"/>
    <property type="evidence" value="ECO:0007669"/>
    <property type="project" value="UniProtKB-ARBA"/>
</dbReference>
<comment type="function">
    <text evidence="10">Component of the cap-binding complex (CBC), which binds cotranscriptionally to the 5'-cap of pre-mRNAs and is involved in various processes such as pre-mRNA splicing and RNA-mediated gene silencing (RNAi). The CBC complex is involved in miRNA-mediated RNA interference and is required for primary microRNAs (miRNAs) processing. In the CBC complex, ncbp-1 does not bind directly capped RNAs (m7GpppG-capped RNA) but is required to stabilize the movement of the N-terminal loop of ncbp-2 and lock the CBC into a high affinity cap-binding state with the cap structure.</text>
</comment>
<dbReference type="PANTHER" id="PTHR12412:SF2">
    <property type="entry name" value="NUCLEAR CAP-BINDING PROTEIN SUBUNIT 1"/>
    <property type="match status" value="1"/>
</dbReference>
<evidence type="ECO:0000256" key="12">
    <source>
        <dbReference type="SAM" id="Phobius"/>
    </source>
</evidence>
<evidence type="ECO:0000256" key="9">
    <source>
        <dbReference type="ARBA" id="ARBA00030965"/>
    </source>
</evidence>